<proteinExistence type="inferred from homology"/>
<keyword evidence="3" id="KW-0863">Zinc-finger</keyword>
<keyword evidence="13" id="KW-1185">Reference proteome</keyword>
<sequence length="351" mass="36008">MPKSEREETLSALTTRIFSALLDELILDATLQSHHEVARSRAVCPVCNTQCGSVHVSGSSAGASQSGVGASATSRSDTPSSSGELKTSATANGSAGTGSSTPTSVKVDGITFLDCVSCGRQIASNRYAPHLSNCMGLATSRRGAVRGNKPKPASDAGRSPSPDSDGGNISDERSNNTKGKGKAKGKKATDESDFSLKRKRPTSPQLSPNKKSKKGKASGSPVSRVKADPDLVGMPSNSHYSPTTNSQSKIPSKLRDSSTASFLDRSSASSRSSSPEGIYVATPASSFSAQSPHLATGAIGNGGSSRGRPLGTGPPRRPSPPRPLAIHPPHFGLDVEEGEETGSSTDTSDSS</sequence>
<keyword evidence="2" id="KW-0479">Metal-binding</keyword>
<feature type="region of interest" description="Disordered" evidence="11">
    <location>
        <begin position="58"/>
        <end position="103"/>
    </location>
</feature>
<protein>
    <recommendedName>
        <fullName evidence="10">SAGA-associated factor 11</fullName>
    </recommendedName>
</protein>
<organism evidence="12 13">
    <name type="scientific">Laccaria amethystina LaAM-08-1</name>
    <dbReference type="NCBI Taxonomy" id="1095629"/>
    <lineage>
        <taxon>Eukaryota</taxon>
        <taxon>Fungi</taxon>
        <taxon>Dikarya</taxon>
        <taxon>Basidiomycota</taxon>
        <taxon>Agaricomycotina</taxon>
        <taxon>Agaricomycetes</taxon>
        <taxon>Agaricomycetidae</taxon>
        <taxon>Agaricales</taxon>
        <taxon>Agaricineae</taxon>
        <taxon>Hydnangiaceae</taxon>
        <taxon>Laccaria</taxon>
    </lineage>
</organism>
<evidence type="ECO:0000313" key="12">
    <source>
        <dbReference type="EMBL" id="KIK05611.1"/>
    </source>
</evidence>
<dbReference type="Proteomes" id="UP000054477">
    <property type="component" value="Unassembled WGS sequence"/>
</dbReference>
<dbReference type="AlphaFoldDB" id="A0A0C9XKQ8"/>
<feature type="compositionally biased region" description="Low complexity" evidence="11">
    <location>
        <begin position="341"/>
        <end position="351"/>
    </location>
</feature>
<evidence type="ECO:0000256" key="4">
    <source>
        <dbReference type="ARBA" id="ARBA00022833"/>
    </source>
</evidence>
<keyword evidence="9" id="KW-0539">Nucleus</keyword>
<comment type="similarity">
    <text evidence="10">Belongs to the SGF11 family.</text>
</comment>
<evidence type="ECO:0000256" key="9">
    <source>
        <dbReference type="ARBA" id="ARBA00023242"/>
    </source>
</evidence>
<feature type="compositionally biased region" description="Low complexity" evidence="11">
    <location>
        <begin position="257"/>
        <end position="274"/>
    </location>
</feature>
<dbReference type="GO" id="GO:0006325">
    <property type="term" value="P:chromatin organization"/>
    <property type="evidence" value="ECO:0007669"/>
    <property type="project" value="UniProtKB-KW"/>
</dbReference>
<feature type="region of interest" description="Disordered" evidence="11">
    <location>
        <begin position="142"/>
        <end position="351"/>
    </location>
</feature>
<dbReference type="Gene3D" id="3.30.160.60">
    <property type="entry name" value="Classic Zinc Finger"/>
    <property type="match status" value="1"/>
</dbReference>
<dbReference type="STRING" id="1095629.A0A0C9XKQ8"/>
<evidence type="ECO:0000256" key="10">
    <source>
        <dbReference type="RuleBase" id="RU261113"/>
    </source>
</evidence>
<reference evidence="13" key="2">
    <citation type="submission" date="2015-01" db="EMBL/GenBank/DDBJ databases">
        <title>Evolutionary Origins and Diversification of the Mycorrhizal Mutualists.</title>
        <authorList>
            <consortium name="DOE Joint Genome Institute"/>
            <consortium name="Mycorrhizal Genomics Consortium"/>
            <person name="Kohler A."/>
            <person name="Kuo A."/>
            <person name="Nagy L.G."/>
            <person name="Floudas D."/>
            <person name="Copeland A."/>
            <person name="Barry K.W."/>
            <person name="Cichocki N."/>
            <person name="Veneault-Fourrey C."/>
            <person name="LaButti K."/>
            <person name="Lindquist E.A."/>
            <person name="Lipzen A."/>
            <person name="Lundell T."/>
            <person name="Morin E."/>
            <person name="Murat C."/>
            <person name="Riley R."/>
            <person name="Ohm R."/>
            <person name="Sun H."/>
            <person name="Tunlid A."/>
            <person name="Henrissat B."/>
            <person name="Grigoriev I.V."/>
            <person name="Hibbett D.S."/>
            <person name="Martin F."/>
        </authorList>
    </citation>
    <scope>NUCLEOTIDE SEQUENCE [LARGE SCALE GENOMIC DNA]</scope>
    <source>
        <strain evidence="13">LaAM-08-1</strain>
    </source>
</reference>
<keyword evidence="5" id="KW-0156">Chromatin regulator</keyword>
<keyword evidence="7 10" id="KW-0010">Activator</keyword>
<evidence type="ECO:0000256" key="6">
    <source>
        <dbReference type="ARBA" id="ARBA00023015"/>
    </source>
</evidence>
<comment type="subcellular location">
    <subcellularLocation>
        <location evidence="1 10">Nucleus</location>
    </subcellularLocation>
</comment>
<keyword evidence="6" id="KW-0805">Transcription regulation</keyword>
<dbReference type="GO" id="GO:0008270">
    <property type="term" value="F:zinc ion binding"/>
    <property type="evidence" value="ECO:0007669"/>
    <property type="project" value="UniProtKB-KW"/>
</dbReference>
<evidence type="ECO:0000313" key="13">
    <source>
        <dbReference type="Proteomes" id="UP000054477"/>
    </source>
</evidence>
<feature type="compositionally biased region" description="Polar residues" evidence="11">
    <location>
        <begin position="235"/>
        <end position="250"/>
    </location>
</feature>
<evidence type="ECO:0000256" key="2">
    <source>
        <dbReference type="ARBA" id="ARBA00022723"/>
    </source>
</evidence>
<name>A0A0C9XKQ8_9AGAR</name>
<evidence type="ECO:0000256" key="7">
    <source>
        <dbReference type="ARBA" id="ARBA00023159"/>
    </source>
</evidence>
<evidence type="ECO:0000256" key="8">
    <source>
        <dbReference type="ARBA" id="ARBA00023163"/>
    </source>
</evidence>
<keyword evidence="8" id="KW-0804">Transcription</keyword>
<feature type="compositionally biased region" description="Polar residues" evidence="11">
    <location>
        <begin position="283"/>
        <end position="293"/>
    </location>
</feature>
<feature type="compositionally biased region" description="Basic and acidic residues" evidence="11">
    <location>
        <begin position="187"/>
        <end position="196"/>
    </location>
</feature>
<evidence type="ECO:0000256" key="1">
    <source>
        <dbReference type="ARBA" id="ARBA00004123"/>
    </source>
</evidence>
<evidence type="ECO:0000256" key="3">
    <source>
        <dbReference type="ARBA" id="ARBA00022771"/>
    </source>
</evidence>
<dbReference type="InterPro" id="IPR013246">
    <property type="entry name" value="SAGA_su_Sgf11"/>
</dbReference>
<dbReference type="Pfam" id="PF08209">
    <property type="entry name" value="Sgf11"/>
    <property type="match status" value="1"/>
</dbReference>
<evidence type="ECO:0000256" key="11">
    <source>
        <dbReference type="SAM" id="MobiDB-lite"/>
    </source>
</evidence>
<evidence type="ECO:0000256" key="5">
    <source>
        <dbReference type="ARBA" id="ARBA00022853"/>
    </source>
</evidence>
<dbReference type="HOGENOM" id="CLU_054417_0_0_1"/>
<dbReference type="GO" id="GO:0070461">
    <property type="term" value="C:SAGA-type complex"/>
    <property type="evidence" value="ECO:0007669"/>
    <property type="project" value="UniProtKB-ARBA"/>
</dbReference>
<accession>A0A0C9XKQ8</accession>
<reference evidence="12 13" key="1">
    <citation type="submission" date="2014-04" db="EMBL/GenBank/DDBJ databases">
        <authorList>
            <consortium name="DOE Joint Genome Institute"/>
            <person name="Kuo A."/>
            <person name="Kohler A."/>
            <person name="Nagy L.G."/>
            <person name="Floudas D."/>
            <person name="Copeland A."/>
            <person name="Barry K.W."/>
            <person name="Cichocki N."/>
            <person name="Veneault-Fourrey C."/>
            <person name="LaButti K."/>
            <person name="Lindquist E.A."/>
            <person name="Lipzen A."/>
            <person name="Lundell T."/>
            <person name="Morin E."/>
            <person name="Murat C."/>
            <person name="Sun H."/>
            <person name="Tunlid A."/>
            <person name="Henrissat B."/>
            <person name="Grigoriev I.V."/>
            <person name="Hibbett D.S."/>
            <person name="Martin F."/>
            <person name="Nordberg H.P."/>
            <person name="Cantor M.N."/>
            <person name="Hua S.X."/>
        </authorList>
    </citation>
    <scope>NUCLEOTIDE SEQUENCE [LARGE SCALE GENOMIC DNA]</scope>
    <source>
        <strain evidence="12 13">LaAM-08-1</strain>
    </source>
</reference>
<dbReference type="EMBL" id="KN838559">
    <property type="protein sequence ID" value="KIK05611.1"/>
    <property type="molecule type" value="Genomic_DNA"/>
</dbReference>
<gene>
    <name evidence="12" type="ORF">K443DRAFT_675164</name>
</gene>
<keyword evidence="4" id="KW-0862">Zinc</keyword>
<dbReference type="GO" id="GO:0005634">
    <property type="term" value="C:nucleus"/>
    <property type="evidence" value="ECO:0007669"/>
    <property type="project" value="UniProtKB-SubCell"/>
</dbReference>
<dbReference type="OrthoDB" id="21557at2759"/>